<protein>
    <submittedName>
        <fullName evidence="1">Uncharacterized protein</fullName>
    </submittedName>
</protein>
<evidence type="ECO:0000313" key="2">
    <source>
        <dbReference type="Proteomes" id="UP000694399"/>
    </source>
</evidence>
<dbReference type="AlphaFoldDB" id="A0A8C8WR46"/>
<dbReference type="Proteomes" id="UP000694399">
    <property type="component" value="Chromosome D2"/>
</dbReference>
<accession>A0A8C8WR46</accession>
<reference evidence="1" key="2">
    <citation type="submission" date="2025-08" db="UniProtKB">
        <authorList>
            <consortium name="Ensembl"/>
        </authorList>
    </citation>
    <scope>IDENTIFICATION</scope>
</reference>
<dbReference type="SUPFAM" id="SSF81790">
    <property type="entry name" value="Myosin phosphatase inhibitor 17kDa protein, CPI-17"/>
    <property type="match status" value="1"/>
</dbReference>
<proteinExistence type="predicted"/>
<dbReference type="GO" id="GO:0005737">
    <property type="term" value="C:cytoplasm"/>
    <property type="evidence" value="ECO:0007669"/>
    <property type="project" value="InterPro"/>
</dbReference>
<reference evidence="1" key="3">
    <citation type="submission" date="2025-09" db="UniProtKB">
        <authorList>
            <consortium name="Ensembl"/>
        </authorList>
    </citation>
    <scope>IDENTIFICATION</scope>
</reference>
<dbReference type="GeneTree" id="ENSGT00930000152872"/>
<name>A0A8C8WR46_PANLE</name>
<sequence length="67" mass="7342">ASLAPPSPWSPMELKILELETDMGELLGFMKSDDTRAARVIELLVDCYKPTDTFSAYPRGNKGPPSS</sequence>
<dbReference type="InterPro" id="IPR036658">
    <property type="entry name" value="CPI-17_sf"/>
</dbReference>
<dbReference type="Ensembl" id="ENSPLOT00000007525.1">
    <property type="protein sequence ID" value="ENSPLOP00000006804.1"/>
    <property type="gene ID" value="ENSPLOG00000004982.1"/>
</dbReference>
<keyword evidence="2" id="KW-1185">Reference proteome</keyword>
<reference evidence="1" key="1">
    <citation type="journal article" date="2019" name="bioRxiv">
        <title>Long live the king: chromosome-level assembly of the lion (Panthera leo) using linked-read, Hi-C, and long read data.</title>
        <authorList>
            <person name="Armstrong E.E."/>
            <person name="Taylor R.W."/>
            <person name="Miller D.E."/>
            <person name="Kaelin C."/>
            <person name="Barsh G."/>
            <person name="Hadly E.A."/>
            <person name="Petrov D."/>
        </authorList>
    </citation>
    <scope>NUCLEOTIDE SEQUENCE [LARGE SCALE GENOMIC DNA]</scope>
</reference>
<organism evidence="1 2">
    <name type="scientific">Panthera leo</name>
    <name type="common">Lion</name>
    <dbReference type="NCBI Taxonomy" id="9689"/>
    <lineage>
        <taxon>Eukaryota</taxon>
        <taxon>Metazoa</taxon>
        <taxon>Chordata</taxon>
        <taxon>Craniata</taxon>
        <taxon>Vertebrata</taxon>
        <taxon>Euteleostomi</taxon>
        <taxon>Mammalia</taxon>
        <taxon>Eutheria</taxon>
        <taxon>Laurasiatheria</taxon>
        <taxon>Carnivora</taxon>
        <taxon>Feliformia</taxon>
        <taxon>Felidae</taxon>
        <taxon>Pantherinae</taxon>
        <taxon>Panthera</taxon>
    </lineage>
</organism>
<evidence type="ECO:0000313" key="1">
    <source>
        <dbReference type="Ensembl" id="ENSPLOP00000006804.1"/>
    </source>
</evidence>